<name>A0A4Z2IRM5_9TELE</name>
<dbReference type="Proteomes" id="UP000314294">
    <property type="component" value="Unassembled WGS sequence"/>
</dbReference>
<proteinExistence type="predicted"/>
<evidence type="ECO:0000256" key="1">
    <source>
        <dbReference type="SAM" id="MobiDB-lite"/>
    </source>
</evidence>
<dbReference type="EMBL" id="SRLO01000053">
    <property type="protein sequence ID" value="TNN80659.1"/>
    <property type="molecule type" value="Genomic_DNA"/>
</dbReference>
<gene>
    <name evidence="2" type="ORF">EYF80_009167</name>
</gene>
<evidence type="ECO:0000313" key="3">
    <source>
        <dbReference type="Proteomes" id="UP000314294"/>
    </source>
</evidence>
<sequence>MAYLFDPLASLTNDGASQLSEGDREEHEGGRQGRRNKLAEKHFKHWEYTSQMNGRRIVNPDSGSEREELRDIPLRPTAVWD</sequence>
<feature type="compositionally biased region" description="Polar residues" evidence="1">
    <location>
        <begin position="10"/>
        <end position="20"/>
    </location>
</feature>
<organism evidence="2 3">
    <name type="scientific">Liparis tanakae</name>
    <name type="common">Tanaka's snailfish</name>
    <dbReference type="NCBI Taxonomy" id="230148"/>
    <lineage>
        <taxon>Eukaryota</taxon>
        <taxon>Metazoa</taxon>
        <taxon>Chordata</taxon>
        <taxon>Craniata</taxon>
        <taxon>Vertebrata</taxon>
        <taxon>Euteleostomi</taxon>
        <taxon>Actinopterygii</taxon>
        <taxon>Neopterygii</taxon>
        <taxon>Teleostei</taxon>
        <taxon>Neoteleostei</taxon>
        <taxon>Acanthomorphata</taxon>
        <taxon>Eupercaria</taxon>
        <taxon>Perciformes</taxon>
        <taxon>Cottioidei</taxon>
        <taxon>Cottales</taxon>
        <taxon>Liparidae</taxon>
        <taxon>Liparis</taxon>
    </lineage>
</organism>
<feature type="compositionally biased region" description="Basic and acidic residues" evidence="1">
    <location>
        <begin position="63"/>
        <end position="73"/>
    </location>
</feature>
<reference evidence="2 3" key="1">
    <citation type="submission" date="2019-03" db="EMBL/GenBank/DDBJ databases">
        <title>First draft genome of Liparis tanakae, snailfish: a comprehensive survey of snailfish specific genes.</title>
        <authorList>
            <person name="Kim W."/>
            <person name="Song I."/>
            <person name="Jeong J.-H."/>
            <person name="Kim D."/>
            <person name="Kim S."/>
            <person name="Ryu S."/>
            <person name="Song J.Y."/>
            <person name="Lee S.K."/>
        </authorList>
    </citation>
    <scope>NUCLEOTIDE SEQUENCE [LARGE SCALE GENOMIC DNA]</scope>
    <source>
        <tissue evidence="2">Muscle</tissue>
    </source>
</reference>
<accession>A0A4Z2IRM5</accession>
<dbReference type="AlphaFoldDB" id="A0A4Z2IRM5"/>
<feature type="region of interest" description="Disordered" evidence="1">
    <location>
        <begin position="54"/>
        <end position="81"/>
    </location>
</feature>
<evidence type="ECO:0000313" key="2">
    <source>
        <dbReference type="EMBL" id="TNN80659.1"/>
    </source>
</evidence>
<feature type="region of interest" description="Disordered" evidence="1">
    <location>
        <begin position="1"/>
        <end position="39"/>
    </location>
</feature>
<protein>
    <submittedName>
        <fullName evidence="2">Uncharacterized protein</fullName>
    </submittedName>
</protein>
<feature type="compositionally biased region" description="Basic and acidic residues" evidence="1">
    <location>
        <begin position="21"/>
        <end position="39"/>
    </location>
</feature>
<keyword evidence="3" id="KW-1185">Reference proteome</keyword>
<comment type="caution">
    <text evidence="2">The sequence shown here is derived from an EMBL/GenBank/DDBJ whole genome shotgun (WGS) entry which is preliminary data.</text>
</comment>